<dbReference type="GO" id="GO:0009306">
    <property type="term" value="P:protein secretion"/>
    <property type="evidence" value="ECO:0007669"/>
    <property type="project" value="InterPro"/>
</dbReference>
<evidence type="ECO:0000256" key="1">
    <source>
        <dbReference type="ARBA" id="ARBA00004167"/>
    </source>
</evidence>
<dbReference type="GO" id="GO:0005886">
    <property type="term" value="C:plasma membrane"/>
    <property type="evidence" value="ECO:0007669"/>
    <property type="project" value="InterPro"/>
</dbReference>
<evidence type="ECO:0000256" key="3">
    <source>
        <dbReference type="ARBA" id="ARBA00022989"/>
    </source>
</evidence>
<dbReference type="PANTHER" id="PTHR34457">
    <property type="entry name" value="EMBRYO DEFECTIVE 2410"/>
    <property type="match status" value="1"/>
</dbReference>
<dbReference type="EMBL" id="BBPA01000067">
    <property type="protein sequence ID" value="GAL95088.1"/>
    <property type="molecule type" value="Genomic_DNA"/>
</dbReference>
<feature type="transmembrane region" description="Helical" evidence="5">
    <location>
        <begin position="21"/>
        <end position="44"/>
    </location>
</feature>
<comment type="caution">
    <text evidence="7">The sequence shown here is derived from an EMBL/GenBank/DDBJ whole genome shotgun (WGS) entry which is preliminary data.</text>
</comment>
<dbReference type="InterPro" id="IPR053022">
    <property type="entry name" value="Chloroplast_translocon_comp"/>
</dbReference>
<evidence type="ECO:0000256" key="2">
    <source>
        <dbReference type="ARBA" id="ARBA00022692"/>
    </source>
</evidence>
<keyword evidence="4 5" id="KW-0472">Membrane</keyword>
<feature type="domain" description="Translocation and assembly module TamB C-terminal" evidence="6">
    <location>
        <begin position="1636"/>
        <end position="2010"/>
    </location>
</feature>
<gene>
    <name evidence="7" type="ORF">N44_03943</name>
</gene>
<dbReference type="PANTHER" id="PTHR34457:SF3">
    <property type="entry name" value="PROTEIN TIC236, CHLOROPLASTIC"/>
    <property type="match status" value="1"/>
</dbReference>
<organism evidence="7 8">
    <name type="scientific">Microcystis aeruginosa NIES-44</name>
    <dbReference type="NCBI Taxonomy" id="449439"/>
    <lineage>
        <taxon>Bacteria</taxon>
        <taxon>Bacillati</taxon>
        <taxon>Cyanobacteriota</taxon>
        <taxon>Cyanophyceae</taxon>
        <taxon>Oscillatoriophycideae</taxon>
        <taxon>Chroococcales</taxon>
        <taxon>Microcystaceae</taxon>
        <taxon>Microcystis</taxon>
    </lineage>
</organism>
<keyword evidence="2 5" id="KW-0812">Transmembrane</keyword>
<dbReference type="InterPro" id="IPR007452">
    <property type="entry name" value="TamB_C"/>
</dbReference>
<evidence type="ECO:0000313" key="7">
    <source>
        <dbReference type="EMBL" id="GAL95088.1"/>
    </source>
</evidence>
<evidence type="ECO:0000256" key="4">
    <source>
        <dbReference type="ARBA" id="ARBA00023136"/>
    </source>
</evidence>
<evidence type="ECO:0000259" key="6">
    <source>
        <dbReference type="Pfam" id="PF04357"/>
    </source>
</evidence>
<accession>A0A0A1W014</accession>
<name>A0A0A1W014_MICAE</name>
<dbReference type="Pfam" id="PF04357">
    <property type="entry name" value="TamB"/>
    <property type="match status" value="1"/>
</dbReference>
<reference evidence="8" key="1">
    <citation type="journal article" date="2015" name="Genome">
        <title>Whole Genome Sequence of the Non-Microcystin-Producing Microcystis aeruginosa Strain NIES-44.</title>
        <authorList>
            <person name="Okano K."/>
            <person name="Miyata N."/>
            <person name="Ozaki Y."/>
        </authorList>
    </citation>
    <scope>NUCLEOTIDE SEQUENCE [LARGE SCALE GENOMIC DNA]</scope>
    <source>
        <strain evidence="8">NIES-44</strain>
    </source>
</reference>
<comment type="subcellular location">
    <subcellularLocation>
        <location evidence="1">Membrane</location>
        <topology evidence="1">Single-pass membrane protein</topology>
    </subcellularLocation>
</comment>
<sequence>MSNSPGDPSPRPNLFLSLGRFVRRPSTLIVGGITLLGITSLGYFTTRYLVYERLTPILDNIFSEMLHRPVRVGKIEGFYFNRIRIGKSEIPATANSADSLSIDAIELGLNPLPLLLGLPLPIDVKLINPSIYLDQDKNGQWLDNLEKIASNLDREAPIKLNLGFQVEKAAITIQPYALKKPIEIKADGQGRFIDHQKQPLTYDLSAEILKSQVKIKGETALKTGESLTNLQIDRLNLSELLTLIPGSNFQLNQGQVNANIALNIPSWAKLNQSQGNGNFQVTEVAGKFQPFQYPIKLTTKLNLQGDKVLVEQAIASIGKIKTEVKGEVNWQTGYHLNVALESVDLQQLLRIIYLQSPLDLRGEARSTFQVTGKLDQPLIKGTVSNSKPIIFEQIPIQSITSNFQTNLNSLNLDKIQIKPVAGGEIKGEGKLQLNILQSLQKNQPLDGTKMPINLNLQAHFPTKKIISQFATIPAKININDLQANIKARGSLGLPQLLINWQIPGVNRSGLINVAGEGKVFLGGNKINLTDTVIKTNGGRLQVNGNGDFTSKLVQAKITGNNFLLTPFVPIVCQYVDSICPYLETLEPLNLETANIQVSGKIDQLNVNTLNAVANLGISSKQGTILVNSQVLQGNLQAKAVLAGLPINSLLPNLPTQVKLLRSQINLQGYLGELLNNKNNIFSSWQGQGNLELLVDNNPLIATAKLNRGLMTGTVNTSGISLNNFTENLTIPVSLGRAKINFAGRINSLISGTLTDLQTWRGEGDIQLFVNNQSLRTTTQLEQGILSGIVNTAGINLNPFLPNINIPVSLGKTQVNFTGAIKELLAGKIPNFSTVNARVDTRLLVDNNPINTAIQLNNGIFNILSSLENFQTNIPIPLNISQTRFQATGNAQTIFDSLLEKQLNLSSIKAVFNSRINVAKGEIKAKAQLNNNFWQSDIIAANLDPTAVLGQLPGIKSISIPNLDFRANLAGNIEEIWQGVTPIQVNNLSAQWGENSFDVRGNILLANLISQPDIAEVNLNLQAKTDLAAVPLTQIISLLPIDSNLKPRESTLTGIGKFQGQITGKNLLTAWQKVGNIQIKGDINLANFSINDRPFEPILKGSMQAGIGQNISLNLRGNQDIIDLTFDPCQQNNCLLPYLPLGINIRQAFGNKTPFLATAKRSGENLNVQIADFPLEILKISPTAAYNIPGIIAGQVNANLDINLFNLQGQGQLEINRPSLGNLIGEKLTANLVYRDSIVQLQEGSLQAGASQYNLQGLFNWQTQAIEAKLRVDKGYIQDLLSVASIYDLTSLITLFSSENNPAIQLSPLGVGNPEASLAQQVNLRAKIEEIIQQLAGERGVVGIPSELDFRGRYQANIALTGTLKNPELNVQFQGNRWEWRPQRPTVNIVKPLGIVTTDTQLIPIDEVTINLNLNRQLLRIEPIRLKSRDSSVFLAGDFSLNKVEGTFAVENISLDLLRNFVQFPLDVSGSLKTQGQIAGTLLNPRIQGNFAFIDGAINAQNINQDIIGLFTYNQYRFDLRTTSSESIQIYASIPYPPLPGNDQLKIQAKLGTDAIKLIEAISQNAIEWVNGEGEVVLSATGRLDVKEGLKIKDLEANGIVTLDNAAIRSVAFPEILTVNGRIGLTPENLTVEELQGSIADRQISVVGVLPFFQAIKNNPNPLTVNIQEGDIAINGLYRGLIAGNAMVTGTIQQPIIGGNVRLSRGKVFLPRTPEINQETDKPVSRWLQPLNIPQTTNITPVLNNFQVSLAGLSIEQEPLYQFDFSGALTLNGSLTPLEKLQTNGVINLDRGRVSYIDTRFLLNRRNQNVIVFDSSRGLGLLNPFVDIQLRTILSEFSQSRDFAISRPGGDFPSNEIPDDSLNRIQRIDVTLSVEGELNRLLPNLGGNINEVCQIRPDSPPFPLEENYTNAELQKAANCLQAVAFASGEDEGLLNTPLVKLTSTPPRSQGEIVRLLGEQLLSVFNGLQGKNTEQLIQFGVVQLAIPLLAQGVVYDVENAVSNVIGATDFNILPNLETVYRVNSQSFIRFSYDYNLNEFTVRYQTQF</sequence>
<keyword evidence="3 5" id="KW-1133">Transmembrane helix</keyword>
<protein>
    <recommendedName>
        <fullName evidence="6">Translocation and assembly module TamB C-terminal domain-containing protein</fullName>
    </recommendedName>
</protein>
<evidence type="ECO:0000313" key="8">
    <source>
        <dbReference type="Proteomes" id="UP000030321"/>
    </source>
</evidence>
<dbReference type="Proteomes" id="UP000030321">
    <property type="component" value="Unassembled WGS sequence"/>
</dbReference>
<evidence type="ECO:0000256" key="5">
    <source>
        <dbReference type="SAM" id="Phobius"/>
    </source>
</evidence>
<proteinExistence type="predicted"/>
<dbReference type="RefSeq" id="WP_045361321.1">
    <property type="nucleotide sequence ID" value="NZ_BBPA01000067.1"/>
</dbReference>